<dbReference type="AlphaFoldDB" id="A0A2Y9AJR3"/>
<keyword evidence="1" id="KW-0378">Hydrolase</keyword>
<evidence type="ECO:0000313" key="2">
    <source>
        <dbReference type="Proteomes" id="UP000250222"/>
    </source>
</evidence>
<evidence type="ECO:0000313" key="1">
    <source>
        <dbReference type="EMBL" id="SSA44741.1"/>
    </source>
</evidence>
<dbReference type="Pfam" id="PF14196">
    <property type="entry name" value="ATC_hydrolase"/>
    <property type="match status" value="1"/>
</dbReference>
<reference evidence="1 2" key="1">
    <citation type="submission" date="2016-10" db="EMBL/GenBank/DDBJ databases">
        <authorList>
            <person name="Cai Z."/>
        </authorList>
    </citation>
    <scope>NUCLEOTIDE SEQUENCE [LARGE SCALE GENOMIC DNA]</scope>
    <source>
        <strain evidence="1 2">CGMCC 1.10826</strain>
    </source>
</reference>
<proteinExistence type="predicted"/>
<dbReference type="GO" id="GO:0016787">
    <property type="term" value="F:hydrolase activity"/>
    <property type="evidence" value="ECO:0007669"/>
    <property type="project" value="UniProtKB-KW"/>
</dbReference>
<dbReference type="Proteomes" id="UP000250222">
    <property type="component" value="Unassembled WGS sequence"/>
</dbReference>
<gene>
    <name evidence="1" type="ORF">SAMN05216184_11030</name>
</gene>
<protein>
    <submittedName>
        <fullName evidence="1">L-2-amino-thiazoline-4-carboxylic acid hydrolase</fullName>
    </submittedName>
</protein>
<dbReference type="EMBL" id="UETB01000010">
    <property type="protein sequence ID" value="SSA44741.1"/>
    <property type="molecule type" value="Genomic_DNA"/>
</dbReference>
<organism evidence="1 2">
    <name type="scientific">Georgenia satyanarayanai</name>
    <dbReference type="NCBI Taxonomy" id="860221"/>
    <lineage>
        <taxon>Bacteria</taxon>
        <taxon>Bacillati</taxon>
        <taxon>Actinomycetota</taxon>
        <taxon>Actinomycetes</taxon>
        <taxon>Micrococcales</taxon>
        <taxon>Bogoriellaceae</taxon>
        <taxon>Georgenia</taxon>
    </lineage>
</organism>
<dbReference type="RefSeq" id="WP_146237547.1">
    <property type="nucleotide sequence ID" value="NZ_QKLZ01000010.1"/>
</dbReference>
<accession>A0A2Y9AJR3</accession>
<dbReference type="InterPro" id="IPR026002">
    <property type="entry name" value="ATC_hydrolase-like"/>
</dbReference>
<sequence length="214" mass="24110">MPAPGHVPRRRWWRRALVSRYGARGRDLARAVDAEYSVLVAARPPWGEENRALRFHVRQAILPDLAAYRVLSREHGDAAVARAEVRDLMTAQLLPVLRVVGVLDRVGVPFARMRRLTRWLVPRAFPPAGFTIGWSQDDAHGLRFDVTTCFYLRVLRHYGAPELTGVFCYGDQVVYEQMPRSVRFSRSGTLATGAGRCDFLLQPTGPAGRETMTP</sequence>
<dbReference type="OrthoDB" id="3186454at2"/>
<keyword evidence="2" id="KW-1185">Reference proteome</keyword>
<name>A0A2Y9AJR3_9MICO</name>